<proteinExistence type="predicted"/>
<evidence type="ECO:0000256" key="1">
    <source>
        <dbReference type="SAM" id="MobiDB-lite"/>
    </source>
</evidence>
<feature type="signal peptide" evidence="2">
    <location>
        <begin position="1"/>
        <end position="26"/>
    </location>
</feature>
<dbReference type="RefSeq" id="XP_040709679.1">
    <property type="nucleotide sequence ID" value="XM_040861498.1"/>
</dbReference>
<feature type="chain" id="PRO_5013299521" description="Apple domain-containing protein" evidence="2">
    <location>
        <begin position="27"/>
        <end position="171"/>
    </location>
</feature>
<dbReference type="OrthoDB" id="4778230at2759"/>
<comment type="caution">
    <text evidence="4">The sequence shown here is derived from an EMBL/GenBank/DDBJ whole genome shotgun (WGS) entry which is preliminary data.</text>
</comment>
<gene>
    <name evidence="4" type="ORF">BCR38DRAFT_451983</name>
</gene>
<sequence length="171" mass="18156">MKYTTSPTTALIAYLTLALHLQTSTALPLETNQRSPICGAAPTAPTGTRVPLTTPSATTAADCSDLCLLNPSCRSFAFGLPPDAANPICELYGVFGADVPWQAANLVVYDRVCEEIPSTEPTPANPHGLTLFSGDELDGYPGPEGQGDDSVASELRRRERGEASETEYPRQ</sequence>
<dbReference type="GeneID" id="63777710"/>
<feature type="compositionally biased region" description="Basic and acidic residues" evidence="1">
    <location>
        <begin position="154"/>
        <end position="171"/>
    </location>
</feature>
<protein>
    <recommendedName>
        <fullName evidence="3">Apple domain-containing protein</fullName>
    </recommendedName>
</protein>
<evidence type="ECO:0000313" key="4">
    <source>
        <dbReference type="EMBL" id="ORY55621.1"/>
    </source>
</evidence>
<dbReference type="Gene3D" id="3.50.4.10">
    <property type="entry name" value="Hepatocyte Growth Factor"/>
    <property type="match status" value="1"/>
</dbReference>
<dbReference type="InParanoid" id="A0A1Y2D8N4"/>
<dbReference type="InterPro" id="IPR003609">
    <property type="entry name" value="Pan_app"/>
</dbReference>
<feature type="region of interest" description="Disordered" evidence="1">
    <location>
        <begin position="117"/>
        <end position="171"/>
    </location>
</feature>
<reference evidence="4 5" key="1">
    <citation type="submission" date="2016-07" db="EMBL/GenBank/DDBJ databases">
        <title>Pervasive Adenine N6-methylation of Active Genes in Fungi.</title>
        <authorList>
            <consortium name="DOE Joint Genome Institute"/>
            <person name="Mondo S.J."/>
            <person name="Dannebaum R.O."/>
            <person name="Kuo R.C."/>
            <person name="Labutti K."/>
            <person name="Haridas S."/>
            <person name="Kuo A."/>
            <person name="Salamov A."/>
            <person name="Ahrendt S.R."/>
            <person name="Lipzen A."/>
            <person name="Sullivan W."/>
            <person name="Andreopoulos W.B."/>
            <person name="Clum A."/>
            <person name="Lindquist E."/>
            <person name="Daum C."/>
            <person name="Ramamoorthy G.K."/>
            <person name="Gryganskyi A."/>
            <person name="Culley D."/>
            <person name="Magnuson J.K."/>
            <person name="James T.Y."/>
            <person name="O'Malley M.A."/>
            <person name="Stajich J.E."/>
            <person name="Spatafora J.W."/>
            <person name="Visel A."/>
            <person name="Grigoriev I.V."/>
        </authorList>
    </citation>
    <scope>NUCLEOTIDE SEQUENCE [LARGE SCALE GENOMIC DNA]</scope>
    <source>
        <strain evidence="4 5">CBS 129021</strain>
    </source>
</reference>
<dbReference type="PROSITE" id="PS50948">
    <property type="entry name" value="PAN"/>
    <property type="match status" value="1"/>
</dbReference>
<dbReference type="Proteomes" id="UP000193689">
    <property type="component" value="Unassembled WGS sequence"/>
</dbReference>
<dbReference type="AlphaFoldDB" id="A0A1Y2D8N4"/>
<feature type="domain" description="Apple" evidence="3">
    <location>
        <begin position="38"/>
        <end position="113"/>
    </location>
</feature>
<evidence type="ECO:0000313" key="5">
    <source>
        <dbReference type="Proteomes" id="UP000193689"/>
    </source>
</evidence>
<evidence type="ECO:0000259" key="3">
    <source>
        <dbReference type="PROSITE" id="PS50948"/>
    </source>
</evidence>
<accession>A0A1Y2D8N4</accession>
<organism evidence="4 5">
    <name type="scientific">Pseudomassariella vexata</name>
    <dbReference type="NCBI Taxonomy" id="1141098"/>
    <lineage>
        <taxon>Eukaryota</taxon>
        <taxon>Fungi</taxon>
        <taxon>Dikarya</taxon>
        <taxon>Ascomycota</taxon>
        <taxon>Pezizomycotina</taxon>
        <taxon>Sordariomycetes</taxon>
        <taxon>Xylariomycetidae</taxon>
        <taxon>Amphisphaeriales</taxon>
        <taxon>Pseudomassariaceae</taxon>
        <taxon>Pseudomassariella</taxon>
    </lineage>
</organism>
<evidence type="ECO:0000256" key="2">
    <source>
        <dbReference type="SAM" id="SignalP"/>
    </source>
</evidence>
<name>A0A1Y2D8N4_9PEZI</name>
<keyword evidence="5" id="KW-1185">Reference proteome</keyword>
<dbReference type="EMBL" id="MCFJ01000026">
    <property type="protein sequence ID" value="ORY55621.1"/>
    <property type="molecule type" value="Genomic_DNA"/>
</dbReference>
<keyword evidence="2" id="KW-0732">Signal</keyword>